<dbReference type="Proteomes" id="UP000017836">
    <property type="component" value="Unassembled WGS sequence"/>
</dbReference>
<keyword evidence="1" id="KW-1133">Transmembrane helix</keyword>
<dbReference type="HOGENOM" id="CLU_084915_0_0_1"/>
<dbReference type="GO" id="GO:0009773">
    <property type="term" value="P:photosynthetic electron transport in photosystem I"/>
    <property type="evidence" value="ECO:0000318"/>
    <property type="project" value="GO_Central"/>
</dbReference>
<dbReference type="PANTHER" id="PTHR31032:SF2">
    <property type="entry name" value="PGR5-LIKE A PROTEIN"/>
    <property type="match status" value="1"/>
</dbReference>
<name>W1PJS5_AMBTC</name>
<evidence type="ECO:0000256" key="1">
    <source>
        <dbReference type="SAM" id="Phobius"/>
    </source>
</evidence>
<dbReference type="EMBL" id="KI393609">
    <property type="protein sequence ID" value="ERN07916.1"/>
    <property type="molecule type" value="Genomic_DNA"/>
</dbReference>
<dbReference type="InterPro" id="IPR039987">
    <property type="entry name" value="PGRL1"/>
</dbReference>
<keyword evidence="1" id="KW-0812">Transmembrane</keyword>
<feature type="transmembrane region" description="Helical" evidence="1">
    <location>
        <begin position="142"/>
        <end position="165"/>
    </location>
</feature>
<evidence type="ECO:0000313" key="3">
    <source>
        <dbReference type="Proteomes" id="UP000017836"/>
    </source>
</evidence>
<sequence>MLVVPCNNLLAINASTIPSPLPSSSSMEICRSSFLFVTTSYHLKLRKNGVITCRSKKSALVEGPSCVFVGPIETASVDRLEALYQQARDSYYSGKPLIVDDMFDKVELKLRRYGSKYVVKYPRCSLMRQSTYADAEEDPSQLFALASIWLVFLAFGSLACLVPTIHTLGVMYNEDPFGSTLVLHSPQSVLEFPAALNRVLLVGLGSLVGFPISSAAVKALQGLWKNDLVALKGCCPNCGEEVFAFVRAAKPKEPPHRTDCHVCDSSLEFRTKVEESASKPRSRWVYGRIYLLKQNS</sequence>
<accession>W1PJS5</accession>
<dbReference type="GO" id="GO:0016730">
    <property type="term" value="F:oxidoreductase activity, acting on iron-sulfur proteins as donors"/>
    <property type="evidence" value="ECO:0000318"/>
    <property type="project" value="GO_Central"/>
</dbReference>
<protein>
    <recommendedName>
        <fullName evidence="4">PGR5-like protein 1A, chloroplastic</fullName>
    </recommendedName>
</protein>
<organism evidence="2 3">
    <name type="scientific">Amborella trichopoda</name>
    <dbReference type="NCBI Taxonomy" id="13333"/>
    <lineage>
        <taxon>Eukaryota</taxon>
        <taxon>Viridiplantae</taxon>
        <taxon>Streptophyta</taxon>
        <taxon>Embryophyta</taxon>
        <taxon>Tracheophyta</taxon>
        <taxon>Spermatophyta</taxon>
        <taxon>Magnoliopsida</taxon>
        <taxon>Amborellales</taxon>
        <taxon>Amborellaceae</taxon>
        <taxon>Amborella</taxon>
    </lineage>
</organism>
<keyword evidence="3" id="KW-1185">Reference proteome</keyword>
<reference evidence="3" key="1">
    <citation type="journal article" date="2013" name="Science">
        <title>The Amborella genome and the evolution of flowering plants.</title>
        <authorList>
            <consortium name="Amborella Genome Project"/>
        </authorList>
    </citation>
    <scope>NUCLEOTIDE SEQUENCE [LARGE SCALE GENOMIC DNA]</scope>
</reference>
<dbReference type="PANTHER" id="PTHR31032">
    <property type="entry name" value="PGR5-LIKE PROTEIN 1B, CHLOROPLASTIC"/>
    <property type="match status" value="1"/>
</dbReference>
<proteinExistence type="predicted"/>
<dbReference type="eggNOG" id="ENOG502QRUP">
    <property type="taxonomic scope" value="Eukaryota"/>
</dbReference>
<gene>
    <name evidence="2" type="ORF">AMTR_s00012p00238290</name>
</gene>
<dbReference type="Gramene" id="ERN07916">
    <property type="protein sequence ID" value="ERN07916"/>
    <property type="gene ID" value="AMTR_s00012p00238290"/>
</dbReference>
<keyword evidence="1" id="KW-0472">Membrane</keyword>
<evidence type="ECO:0008006" key="4">
    <source>
        <dbReference type="Google" id="ProtNLM"/>
    </source>
</evidence>
<feature type="transmembrane region" description="Helical" evidence="1">
    <location>
        <begin position="195"/>
        <end position="217"/>
    </location>
</feature>
<dbReference type="OMA" id="RHKTECH"/>
<evidence type="ECO:0000313" key="2">
    <source>
        <dbReference type="EMBL" id="ERN07916.1"/>
    </source>
</evidence>
<dbReference type="GO" id="GO:0009535">
    <property type="term" value="C:chloroplast thylakoid membrane"/>
    <property type="evidence" value="ECO:0007669"/>
    <property type="project" value="InterPro"/>
</dbReference>
<dbReference type="AlphaFoldDB" id="W1PJS5"/>